<keyword evidence="4" id="KW-1185">Reference proteome</keyword>
<dbReference type="Gene3D" id="1.25.40.10">
    <property type="entry name" value="Tetratricopeptide repeat domain"/>
    <property type="match status" value="1"/>
</dbReference>
<dbReference type="PANTHER" id="PTHR47932">
    <property type="entry name" value="ATPASE EXPRESSION PROTEIN 3"/>
    <property type="match status" value="1"/>
</dbReference>
<organism evidence="3 4">
    <name type="scientific">Carnegiea gigantea</name>
    <dbReference type="NCBI Taxonomy" id="171969"/>
    <lineage>
        <taxon>Eukaryota</taxon>
        <taxon>Viridiplantae</taxon>
        <taxon>Streptophyta</taxon>
        <taxon>Embryophyta</taxon>
        <taxon>Tracheophyta</taxon>
        <taxon>Spermatophyta</taxon>
        <taxon>Magnoliopsida</taxon>
        <taxon>eudicotyledons</taxon>
        <taxon>Gunneridae</taxon>
        <taxon>Pentapetalae</taxon>
        <taxon>Caryophyllales</taxon>
        <taxon>Cactineae</taxon>
        <taxon>Cactaceae</taxon>
        <taxon>Cactoideae</taxon>
        <taxon>Echinocereeae</taxon>
        <taxon>Carnegiea</taxon>
    </lineage>
</organism>
<feature type="repeat" description="PPR" evidence="2">
    <location>
        <begin position="19"/>
        <end position="53"/>
    </location>
</feature>
<proteinExistence type="predicted"/>
<dbReference type="AlphaFoldDB" id="A0A9Q1QI66"/>
<evidence type="ECO:0000313" key="3">
    <source>
        <dbReference type="EMBL" id="KAJ8443112.1"/>
    </source>
</evidence>
<comment type="caution">
    <text evidence="3">The sequence shown here is derived from an EMBL/GenBank/DDBJ whole genome shotgun (WGS) entry which is preliminary data.</text>
</comment>
<feature type="repeat" description="PPR" evidence="2">
    <location>
        <begin position="54"/>
        <end position="88"/>
    </location>
</feature>
<dbReference type="EMBL" id="JAKOGI010000126">
    <property type="protein sequence ID" value="KAJ8443112.1"/>
    <property type="molecule type" value="Genomic_DNA"/>
</dbReference>
<protein>
    <recommendedName>
        <fullName evidence="5">Pentatricopeptide repeat-containing protein</fullName>
    </recommendedName>
</protein>
<keyword evidence="1" id="KW-0677">Repeat</keyword>
<sequence>MKEVNRLKDEMEGRGLKPDVYTYTALIHGKCTHEKIDYAQTLFNEMSSMGLVPNVITYTAMISGFSKEGKSDEAFALYDQMIQTGLTPDNKVFYSEKKNQDVLSVLRDQLKFRGTLKACFQKGQTLSIPKMFAPSAQFCSYTPSTDFGAGSPQLWSVCHRRNLLDDYDYGLLAFARPEMIVVEAVDE</sequence>
<dbReference type="InterPro" id="IPR002885">
    <property type="entry name" value="PPR_rpt"/>
</dbReference>
<dbReference type="PROSITE" id="PS51375">
    <property type="entry name" value="PPR"/>
    <property type="match status" value="2"/>
</dbReference>
<name>A0A9Q1QI66_9CARY</name>
<dbReference type="InterPro" id="IPR011990">
    <property type="entry name" value="TPR-like_helical_dom_sf"/>
</dbReference>
<accession>A0A9Q1QI66</accession>
<evidence type="ECO:0008006" key="5">
    <source>
        <dbReference type="Google" id="ProtNLM"/>
    </source>
</evidence>
<reference evidence="3" key="1">
    <citation type="submission" date="2022-04" db="EMBL/GenBank/DDBJ databases">
        <title>Carnegiea gigantea Genome sequencing and assembly v2.</title>
        <authorList>
            <person name="Copetti D."/>
            <person name="Sanderson M.J."/>
            <person name="Burquez A."/>
            <person name="Wojciechowski M.F."/>
        </authorList>
    </citation>
    <scope>NUCLEOTIDE SEQUENCE</scope>
    <source>
        <strain evidence="3">SGP5-SGP5p</strain>
        <tissue evidence="3">Aerial part</tissue>
    </source>
</reference>
<gene>
    <name evidence="3" type="ORF">Cgig2_030880</name>
</gene>
<dbReference type="GO" id="GO:0003729">
    <property type="term" value="F:mRNA binding"/>
    <property type="evidence" value="ECO:0007669"/>
    <property type="project" value="TreeGrafter"/>
</dbReference>
<dbReference type="Pfam" id="PF13812">
    <property type="entry name" value="PPR_3"/>
    <property type="match status" value="1"/>
</dbReference>
<evidence type="ECO:0000256" key="1">
    <source>
        <dbReference type="ARBA" id="ARBA00022737"/>
    </source>
</evidence>
<evidence type="ECO:0000256" key="2">
    <source>
        <dbReference type="PROSITE-ProRule" id="PRU00708"/>
    </source>
</evidence>
<dbReference type="NCBIfam" id="TIGR00756">
    <property type="entry name" value="PPR"/>
    <property type="match status" value="2"/>
</dbReference>
<dbReference type="OrthoDB" id="1092629at2759"/>
<evidence type="ECO:0000313" key="4">
    <source>
        <dbReference type="Proteomes" id="UP001153076"/>
    </source>
</evidence>
<dbReference type="PANTHER" id="PTHR47932:SF2">
    <property type="entry name" value="OS10G0484300 PROTEIN"/>
    <property type="match status" value="1"/>
</dbReference>
<dbReference type="Proteomes" id="UP001153076">
    <property type="component" value="Unassembled WGS sequence"/>
</dbReference>